<feature type="domain" description="Methyltransferase" evidence="2">
    <location>
        <begin position="40"/>
        <end position="168"/>
    </location>
</feature>
<evidence type="ECO:0000313" key="4">
    <source>
        <dbReference type="Proteomes" id="UP000040453"/>
    </source>
</evidence>
<dbReference type="SUPFAM" id="SSF53335">
    <property type="entry name" value="S-adenosyl-L-methionine-dependent methyltransferases"/>
    <property type="match status" value="1"/>
</dbReference>
<reference evidence="3 4" key="1">
    <citation type="submission" date="2014-11" db="EMBL/GenBank/DDBJ databases">
        <authorList>
            <person name="Urmite Genomes Urmite Genomes"/>
        </authorList>
    </citation>
    <scope>NUCLEOTIDE SEQUENCE [LARGE SCALE GENOMIC DNA]</scope>
    <source>
        <strain evidence="3 4">Oc5</strain>
    </source>
</reference>
<evidence type="ECO:0000313" key="3">
    <source>
        <dbReference type="EMBL" id="CEI81780.1"/>
    </source>
</evidence>
<dbReference type="InterPro" id="IPR029063">
    <property type="entry name" value="SAM-dependent_MTases_sf"/>
</dbReference>
<evidence type="ECO:0000259" key="2">
    <source>
        <dbReference type="Pfam" id="PF13847"/>
    </source>
</evidence>
<dbReference type="GO" id="GO:0008168">
    <property type="term" value="F:methyltransferase activity"/>
    <property type="evidence" value="ECO:0007669"/>
    <property type="project" value="UniProtKB-KW"/>
</dbReference>
<dbReference type="EMBL" id="CDGG01000001">
    <property type="protein sequence ID" value="CEI81780.1"/>
    <property type="molecule type" value="Genomic_DNA"/>
</dbReference>
<evidence type="ECO:0000256" key="1">
    <source>
        <dbReference type="ARBA" id="ARBA00022679"/>
    </source>
</evidence>
<dbReference type="PANTHER" id="PTHR43861:SF3">
    <property type="entry name" value="PUTATIVE (AFU_ORTHOLOGUE AFUA_2G14390)-RELATED"/>
    <property type="match status" value="1"/>
</dbReference>
<name>A0A0A1M8Y6_9BACI</name>
<sequence>MEENVFNRMAKKYDTEERIELATVIADEIKKSIAEKQYHSILDYGGGTGLVAFQLADRFEKGWIVDASEEMIQVAQAKIEQQQLKHFKAMECNLAEEDNLDVYADIIILSLVLLHVPDIETLLQKLSTRLNPNGILIIADFDKNEKIQHPKVHNGFTEAEINQALNHAGLRDTEMHTFHHGSNIFMNQDASLFIATGKK</sequence>
<dbReference type="OrthoDB" id="9791837at2"/>
<organism evidence="3 4">
    <name type="scientific">Oceanobacillus oncorhynchi</name>
    <dbReference type="NCBI Taxonomy" id="545501"/>
    <lineage>
        <taxon>Bacteria</taxon>
        <taxon>Bacillati</taxon>
        <taxon>Bacillota</taxon>
        <taxon>Bacilli</taxon>
        <taxon>Bacillales</taxon>
        <taxon>Bacillaceae</taxon>
        <taxon>Oceanobacillus</taxon>
    </lineage>
</organism>
<protein>
    <submittedName>
        <fullName evidence="3">Ubiquinone/menaquinone biosynthesis C-methyltransferase UbiE</fullName>
    </submittedName>
</protein>
<keyword evidence="3" id="KW-0830">Ubiquinone</keyword>
<dbReference type="RefSeq" id="WP_042531148.1">
    <property type="nucleotide sequence ID" value="NZ_CDGG01000001.1"/>
</dbReference>
<gene>
    <name evidence="3" type="primary">ubiE_2</name>
    <name evidence="3" type="ORF">BN997_01633</name>
</gene>
<keyword evidence="3" id="KW-0489">Methyltransferase</keyword>
<proteinExistence type="predicted"/>
<dbReference type="Proteomes" id="UP000040453">
    <property type="component" value="Unassembled WGS sequence"/>
</dbReference>
<keyword evidence="1 3" id="KW-0808">Transferase</keyword>
<dbReference type="CDD" id="cd02440">
    <property type="entry name" value="AdoMet_MTases"/>
    <property type="match status" value="1"/>
</dbReference>
<dbReference type="AlphaFoldDB" id="A0A0A1M8Y6"/>
<dbReference type="Gene3D" id="3.40.50.150">
    <property type="entry name" value="Vaccinia Virus protein VP39"/>
    <property type="match status" value="1"/>
</dbReference>
<accession>A0A0A1M8Y6</accession>
<dbReference type="PANTHER" id="PTHR43861">
    <property type="entry name" value="TRANS-ACONITATE 2-METHYLTRANSFERASE-RELATED"/>
    <property type="match status" value="1"/>
</dbReference>
<dbReference type="GO" id="GO:0032259">
    <property type="term" value="P:methylation"/>
    <property type="evidence" value="ECO:0007669"/>
    <property type="project" value="UniProtKB-KW"/>
</dbReference>
<keyword evidence="4" id="KW-1185">Reference proteome</keyword>
<dbReference type="InterPro" id="IPR025714">
    <property type="entry name" value="Methyltranfer_dom"/>
</dbReference>
<dbReference type="STRING" id="545501.BN997_01633"/>
<dbReference type="Pfam" id="PF13847">
    <property type="entry name" value="Methyltransf_31"/>
    <property type="match status" value="1"/>
</dbReference>